<proteinExistence type="inferred from homology"/>
<feature type="region of interest" description="Disordered" evidence="10">
    <location>
        <begin position="326"/>
        <end position="382"/>
    </location>
</feature>
<evidence type="ECO:0000256" key="9">
    <source>
        <dbReference type="SAM" id="Coils"/>
    </source>
</evidence>
<keyword evidence="6" id="KW-0969">Cilium</keyword>
<dbReference type="Proteomes" id="UP000659062">
    <property type="component" value="Unassembled WGS sequence"/>
</dbReference>
<comment type="subcellular location">
    <subcellularLocation>
        <location evidence="1">Cytoplasm</location>
        <location evidence="1">Cytoskeleton</location>
        <location evidence="1">Flagellum axoneme</location>
    </subcellularLocation>
</comment>
<evidence type="ECO:0000256" key="1">
    <source>
        <dbReference type="ARBA" id="ARBA00004611"/>
    </source>
</evidence>
<dbReference type="OrthoDB" id="313308at2759"/>
<dbReference type="EMBL" id="WBNE01000012">
    <property type="protein sequence ID" value="NXD34611.1"/>
    <property type="molecule type" value="Genomic_DNA"/>
</dbReference>
<evidence type="ECO:0000256" key="6">
    <source>
        <dbReference type="ARBA" id="ARBA00023069"/>
    </source>
</evidence>
<feature type="coiled-coil region" evidence="9">
    <location>
        <begin position="209"/>
        <end position="258"/>
    </location>
</feature>
<gene>
    <name evidence="11" type="primary">Rsph3</name>
    <name evidence="11" type="ORF">COPSEC_R10981</name>
</gene>
<dbReference type="PANTHER" id="PTHR21648">
    <property type="entry name" value="FLAGELLAR RADIAL SPOKE PROTEIN 3"/>
    <property type="match status" value="1"/>
</dbReference>
<feature type="non-terminal residue" evidence="11">
    <location>
        <position position="1"/>
    </location>
</feature>
<name>A0A851V3S6_9PASS</name>
<evidence type="ECO:0000256" key="8">
    <source>
        <dbReference type="ARBA" id="ARBA00023273"/>
    </source>
</evidence>
<reference evidence="11" key="1">
    <citation type="submission" date="2019-09" db="EMBL/GenBank/DDBJ databases">
        <title>Bird 10,000 Genomes (B10K) Project - Family phase.</title>
        <authorList>
            <person name="Zhang G."/>
        </authorList>
    </citation>
    <scope>NUCLEOTIDE SEQUENCE</scope>
    <source>
        <strain evidence="11">OUT-0061</strain>
        <tissue evidence="11">Blood</tissue>
    </source>
</reference>
<comment type="similarity">
    <text evidence="2">Belongs to the flagellar radial spoke RSP3 family.</text>
</comment>
<sequence length="382" mass="43881">MVPAREPELAAPADLPYSFCSQPRSLASRPKYRKQSNAAETEKVPLHHCNIMIDPRVVRGNVLSVHHPQPSTLEVKRQRRAQKQGLARRLTQEQIPTGTPEPVEGREHVYVQTELYLEEISDQVIEVDGECQTDEFLDRPPTPLFIPAKTGKDVATQIEEGELFDFDIEVKPILEVLVGKTVEQALLEVMEEEELAQLWSHQRAFAELRNAEFAELQRLEEQDRRIREEKERRRLERLEKLRKQKETAEKIAARAFAQRYLADLIPSVFNNLHESGFFYDPIERDIETQFLPWLMSEVEETLQKKILGRMMLDSLIRMVVEKRLDEFSRPPPPEAPAEEPSATDAAPQVSAEADAGQPVEEEEEEEGEEEGEGEGEEEETDQ</sequence>
<evidence type="ECO:0000256" key="7">
    <source>
        <dbReference type="ARBA" id="ARBA00023212"/>
    </source>
</evidence>
<keyword evidence="12" id="KW-1185">Reference proteome</keyword>
<protein>
    <submittedName>
        <fullName evidence="11">RSPH3 protein</fullName>
    </submittedName>
</protein>
<evidence type="ECO:0000256" key="10">
    <source>
        <dbReference type="SAM" id="MobiDB-lite"/>
    </source>
</evidence>
<dbReference type="Pfam" id="PF06098">
    <property type="entry name" value="Radial_spoke_3"/>
    <property type="match status" value="1"/>
</dbReference>
<dbReference type="PANTHER" id="PTHR21648:SF0">
    <property type="entry name" value="RADIAL SPOKE HEAD PROTEIN 3 HOMOLOG"/>
    <property type="match status" value="1"/>
</dbReference>
<evidence type="ECO:0000256" key="4">
    <source>
        <dbReference type="ARBA" id="ARBA00022553"/>
    </source>
</evidence>
<keyword evidence="5" id="KW-0282">Flagellum</keyword>
<evidence type="ECO:0000256" key="2">
    <source>
        <dbReference type="ARBA" id="ARBA00006737"/>
    </source>
</evidence>
<keyword evidence="7" id="KW-0206">Cytoskeleton</keyword>
<evidence type="ECO:0000256" key="5">
    <source>
        <dbReference type="ARBA" id="ARBA00022846"/>
    </source>
</evidence>
<dbReference type="InterPro" id="IPR009290">
    <property type="entry name" value="Radial_spoke_3"/>
</dbReference>
<feature type="compositionally biased region" description="Low complexity" evidence="10">
    <location>
        <begin position="338"/>
        <end position="347"/>
    </location>
</feature>
<evidence type="ECO:0000313" key="11">
    <source>
        <dbReference type="EMBL" id="NXD34611.1"/>
    </source>
</evidence>
<accession>A0A851V3S6</accession>
<feature type="compositionally biased region" description="Acidic residues" evidence="10">
    <location>
        <begin position="359"/>
        <end position="382"/>
    </location>
</feature>
<evidence type="ECO:0000256" key="3">
    <source>
        <dbReference type="ARBA" id="ARBA00022490"/>
    </source>
</evidence>
<dbReference type="AlphaFoldDB" id="A0A851V3S6"/>
<dbReference type="GO" id="GO:0005929">
    <property type="term" value="C:cilium"/>
    <property type="evidence" value="ECO:0007669"/>
    <property type="project" value="TreeGrafter"/>
</dbReference>
<evidence type="ECO:0000313" key="12">
    <source>
        <dbReference type="Proteomes" id="UP000659062"/>
    </source>
</evidence>
<comment type="caution">
    <text evidence="11">The sequence shown here is derived from an EMBL/GenBank/DDBJ whole genome shotgun (WGS) entry which is preliminary data.</text>
</comment>
<feature type="non-terminal residue" evidence="11">
    <location>
        <position position="382"/>
    </location>
</feature>
<organism evidence="11 12">
    <name type="scientific">Copsychus sechellarum</name>
    <dbReference type="NCBI Taxonomy" id="797021"/>
    <lineage>
        <taxon>Eukaryota</taxon>
        <taxon>Metazoa</taxon>
        <taxon>Chordata</taxon>
        <taxon>Craniata</taxon>
        <taxon>Vertebrata</taxon>
        <taxon>Euteleostomi</taxon>
        <taxon>Archelosauria</taxon>
        <taxon>Archosauria</taxon>
        <taxon>Dinosauria</taxon>
        <taxon>Saurischia</taxon>
        <taxon>Theropoda</taxon>
        <taxon>Coelurosauria</taxon>
        <taxon>Aves</taxon>
        <taxon>Neognathae</taxon>
        <taxon>Neoaves</taxon>
        <taxon>Telluraves</taxon>
        <taxon>Australaves</taxon>
        <taxon>Passeriformes</taxon>
        <taxon>Muscicapidae</taxon>
        <taxon>Copsychus</taxon>
    </lineage>
</organism>
<keyword evidence="4" id="KW-0597">Phosphoprotein</keyword>
<keyword evidence="8" id="KW-0966">Cell projection</keyword>
<keyword evidence="3" id="KW-0963">Cytoplasm</keyword>
<keyword evidence="9" id="KW-0175">Coiled coil</keyword>